<keyword evidence="12" id="KW-1185">Reference proteome</keyword>
<evidence type="ECO:0000256" key="7">
    <source>
        <dbReference type="SAM" id="MobiDB-lite"/>
    </source>
</evidence>
<feature type="domain" description="Trichome birefringence-like C-terminal" evidence="9">
    <location>
        <begin position="152"/>
        <end position="442"/>
    </location>
</feature>
<proteinExistence type="inferred from homology"/>
<protein>
    <submittedName>
        <fullName evidence="11">OLC1v1033612C1</fullName>
    </submittedName>
</protein>
<dbReference type="GO" id="GO:0016413">
    <property type="term" value="F:O-acetyltransferase activity"/>
    <property type="evidence" value="ECO:0007669"/>
    <property type="project" value="InterPro"/>
</dbReference>
<evidence type="ECO:0000256" key="1">
    <source>
        <dbReference type="ARBA" id="ARBA00004167"/>
    </source>
</evidence>
<dbReference type="Pfam" id="PF14416">
    <property type="entry name" value="PMR5N"/>
    <property type="match status" value="1"/>
</dbReference>
<evidence type="ECO:0000256" key="6">
    <source>
        <dbReference type="ARBA" id="ARBA00023136"/>
    </source>
</evidence>
<dbReference type="InterPro" id="IPR029962">
    <property type="entry name" value="TBL"/>
</dbReference>
<keyword evidence="3 8" id="KW-0812">Transmembrane</keyword>
<gene>
    <name evidence="11" type="ORF">OLC1_LOCUS7784</name>
</gene>
<evidence type="ECO:0000256" key="5">
    <source>
        <dbReference type="ARBA" id="ARBA00022989"/>
    </source>
</evidence>
<dbReference type="Proteomes" id="UP001161247">
    <property type="component" value="Chromosome 3"/>
</dbReference>
<dbReference type="PANTHER" id="PTHR32285">
    <property type="entry name" value="PROTEIN TRICHOME BIREFRINGENCE-LIKE 9-RELATED"/>
    <property type="match status" value="1"/>
</dbReference>
<dbReference type="InterPro" id="IPR025846">
    <property type="entry name" value="TBL_N"/>
</dbReference>
<keyword evidence="5 8" id="KW-1133">Transmembrane helix</keyword>
<comment type="similarity">
    <text evidence="2">Belongs to the PC-esterase family. TBL subfamily.</text>
</comment>
<comment type="subcellular location">
    <subcellularLocation>
        <location evidence="1">Membrane</location>
        <topology evidence="1">Single-pass membrane protein</topology>
    </subcellularLocation>
</comment>
<organism evidence="11 12">
    <name type="scientific">Oldenlandia corymbosa var. corymbosa</name>
    <dbReference type="NCBI Taxonomy" id="529605"/>
    <lineage>
        <taxon>Eukaryota</taxon>
        <taxon>Viridiplantae</taxon>
        <taxon>Streptophyta</taxon>
        <taxon>Embryophyta</taxon>
        <taxon>Tracheophyta</taxon>
        <taxon>Spermatophyta</taxon>
        <taxon>Magnoliopsida</taxon>
        <taxon>eudicotyledons</taxon>
        <taxon>Gunneridae</taxon>
        <taxon>Pentapetalae</taxon>
        <taxon>asterids</taxon>
        <taxon>lamiids</taxon>
        <taxon>Gentianales</taxon>
        <taxon>Rubiaceae</taxon>
        <taxon>Rubioideae</taxon>
        <taxon>Spermacoceae</taxon>
        <taxon>Hedyotis-Oldenlandia complex</taxon>
        <taxon>Oldenlandia</taxon>
    </lineage>
</organism>
<reference evidence="11" key="1">
    <citation type="submission" date="2023-03" db="EMBL/GenBank/DDBJ databases">
        <authorList>
            <person name="Julca I."/>
        </authorList>
    </citation>
    <scope>NUCLEOTIDE SEQUENCE</scope>
</reference>
<dbReference type="Pfam" id="PF13839">
    <property type="entry name" value="PC-Esterase"/>
    <property type="match status" value="1"/>
</dbReference>
<keyword evidence="6 8" id="KW-0472">Membrane</keyword>
<evidence type="ECO:0000256" key="4">
    <source>
        <dbReference type="ARBA" id="ARBA00022968"/>
    </source>
</evidence>
<evidence type="ECO:0000259" key="10">
    <source>
        <dbReference type="Pfam" id="PF14416"/>
    </source>
</evidence>
<evidence type="ECO:0000256" key="2">
    <source>
        <dbReference type="ARBA" id="ARBA00007727"/>
    </source>
</evidence>
<dbReference type="EMBL" id="OX459120">
    <property type="protein sequence ID" value="CAI9097236.1"/>
    <property type="molecule type" value="Genomic_DNA"/>
</dbReference>
<feature type="domain" description="Trichome birefringence-like N-terminal" evidence="10">
    <location>
        <begin position="98"/>
        <end position="151"/>
    </location>
</feature>
<evidence type="ECO:0000256" key="3">
    <source>
        <dbReference type="ARBA" id="ARBA00022692"/>
    </source>
</evidence>
<accession>A0AAV1CPE3</accession>
<dbReference type="AlphaFoldDB" id="A0AAV1CPE3"/>
<sequence>MAKRKVVDDQNHQNLHLQKGFKYWWWQLVEGNSGYNFCINVVILVFLALLITVMYLHTESRIVLEVEKRAVLLEGVNQNASNHHHSIVDDILLHKNNKCDYFTGNWVFDNKSRPLYRDWNCSFMFDDLACEKYHREDLNYQYWRWQPNDCDLPRFDAKALLGLLRNKRLVFVGDSLNRNQWVSFVCMVESAIPPLFKSRKLDGNLYTFSAKEYNASIDFYWSPLLVESNSDDPYNHHLSERIVRSESIQKHAMNWSNADILVFNSYLWYRSVPKLKVLRGNFGDPKPVYKEVERVKGYGMALDTWSKFVLSHLDHKKTRLFWVSMSPTHTRPQNWGKPAKGPRCMNETQPTSKEELKGSESEPKMMNITGDAISDLKSKGVKIDLLNITQLSEYRKDGHPTVYRRLWRPLTKEQIANPVKYADCTHWCLPGVPDVWNEILYAYLLSDSTA</sequence>
<dbReference type="GO" id="GO:0005794">
    <property type="term" value="C:Golgi apparatus"/>
    <property type="evidence" value="ECO:0007669"/>
    <property type="project" value="TreeGrafter"/>
</dbReference>
<keyword evidence="4" id="KW-0735">Signal-anchor</keyword>
<evidence type="ECO:0000256" key="8">
    <source>
        <dbReference type="SAM" id="Phobius"/>
    </source>
</evidence>
<feature type="transmembrane region" description="Helical" evidence="8">
    <location>
        <begin position="34"/>
        <end position="56"/>
    </location>
</feature>
<evidence type="ECO:0000313" key="11">
    <source>
        <dbReference type="EMBL" id="CAI9097236.1"/>
    </source>
</evidence>
<dbReference type="PANTHER" id="PTHR32285:SF11">
    <property type="entry name" value="PROTEIN TRICHOME BIREFRINGENCE-LIKE 34"/>
    <property type="match status" value="1"/>
</dbReference>
<name>A0AAV1CPE3_OLDCO</name>
<feature type="compositionally biased region" description="Basic and acidic residues" evidence="7">
    <location>
        <begin position="352"/>
        <end position="361"/>
    </location>
</feature>
<evidence type="ECO:0000259" key="9">
    <source>
        <dbReference type="Pfam" id="PF13839"/>
    </source>
</evidence>
<evidence type="ECO:0000313" key="12">
    <source>
        <dbReference type="Proteomes" id="UP001161247"/>
    </source>
</evidence>
<dbReference type="InterPro" id="IPR026057">
    <property type="entry name" value="TBL_C"/>
</dbReference>
<feature type="region of interest" description="Disordered" evidence="7">
    <location>
        <begin position="332"/>
        <end position="361"/>
    </location>
</feature>
<dbReference type="GO" id="GO:0016020">
    <property type="term" value="C:membrane"/>
    <property type="evidence" value="ECO:0007669"/>
    <property type="project" value="UniProtKB-SubCell"/>
</dbReference>